<proteinExistence type="predicted"/>
<gene>
    <name evidence="1" type="ORF">BW685_31925</name>
</gene>
<dbReference type="SUPFAM" id="SSF53474">
    <property type="entry name" value="alpha/beta-Hydrolases"/>
    <property type="match status" value="1"/>
</dbReference>
<dbReference type="Gene3D" id="3.40.50.1820">
    <property type="entry name" value="alpha/beta hydrolase"/>
    <property type="match status" value="1"/>
</dbReference>
<evidence type="ECO:0000313" key="2">
    <source>
        <dbReference type="Proteomes" id="UP000187194"/>
    </source>
</evidence>
<dbReference type="Proteomes" id="UP000187194">
    <property type="component" value="Unassembled WGS sequence"/>
</dbReference>
<dbReference type="EMBL" id="MTJZ01000065">
    <property type="protein sequence ID" value="OMG69566.1"/>
    <property type="molecule type" value="Genomic_DNA"/>
</dbReference>
<comment type="caution">
    <text evidence="1">The sequence shown here is derived from an EMBL/GenBank/DDBJ whole genome shotgun (WGS) entry which is preliminary data.</text>
</comment>
<sequence>MNPTSRSYSPLRYVGNGAPTVVAVGGAELPVPVRHSDDYAAACVAAGEPVELVHVPDCTHFSVLDDLARPDGRLLQALSTLMGR</sequence>
<organism evidence="1 2">
    <name type="scientific">Burkholderia ubonensis</name>
    <dbReference type="NCBI Taxonomy" id="101571"/>
    <lineage>
        <taxon>Bacteria</taxon>
        <taxon>Pseudomonadati</taxon>
        <taxon>Pseudomonadota</taxon>
        <taxon>Betaproteobacteria</taxon>
        <taxon>Burkholderiales</taxon>
        <taxon>Burkholderiaceae</taxon>
        <taxon>Burkholderia</taxon>
        <taxon>Burkholderia cepacia complex</taxon>
    </lineage>
</organism>
<protein>
    <recommendedName>
        <fullName evidence="3">Alpha/beta hydrolase fold-3 domain-containing protein</fullName>
    </recommendedName>
</protein>
<accession>A0A1R1J2U4</accession>
<evidence type="ECO:0000313" key="1">
    <source>
        <dbReference type="EMBL" id="OMG69566.1"/>
    </source>
</evidence>
<evidence type="ECO:0008006" key="3">
    <source>
        <dbReference type="Google" id="ProtNLM"/>
    </source>
</evidence>
<reference evidence="1 2" key="1">
    <citation type="submission" date="2017-01" db="EMBL/GenBank/DDBJ databases">
        <title>Phylogeographic, genomic and meropenem susceptibility analysis of Burkholderia ubonensis.</title>
        <authorList>
            <person name="Price E.P."/>
            <person name="Sarovich D.S."/>
            <person name="Webb J.R."/>
            <person name="Hall C.M."/>
            <person name="Sahl J.W."/>
            <person name="Kaestli M."/>
            <person name="Mayo M."/>
            <person name="Harrington G."/>
            <person name="Baker A.L."/>
            <person name="Sidak-Loftis L.C."/>
            <person name="Lummis M."/>
            <person name="Schupp J.M."/>
            <person name="Gillece J.D."/>
            <person name="Tuanyok A."/>
            <person name="Warner J."/>
            <person name="Busch J.D."/>
            <person name="Keim P."/>
            <person name="Currie B.J."/>
            <person name="Wagner D.M."/>
        </authorList>
    </citation>
    <scope>NUCLEOTIDE SEQUENCE [LARGE SCALE GENOMIC DNA]</scope>
    <source>
        <strain evidence="1 2">A21</strain>
    </source>
</reference>
<dbReference type="InterPro" id="IPR029058">
    <property type="entry name" value="AB_hydrolase_fold"/>
</dbReference>
<dbReference type="AlphaFoldDB" id="A0A1R1J2U4"/>
<name>A0A1R1J2U4_9BURK</name>